<reference evidence="2 3" key="1">
    <citation type="journal article" date="2005" name="PLoS Genet.">
        <title>Life in hot carbon monoxide: the complete genome sequence of Carboxydothermus hydrogenoformans Z-2901.</title>
        <authorList>
            <person name="Wu M."/>
            <person name="Ren Q."/>
            <person name="Durkin A.S."/>
            <person name="Daugherty S.C."/>
            <person name="Brinkac L.M."/>
            <person name="Dodson R.J."/>
            <person name="Madupu R."/>
            <person name="Sullivan S.A."/>
            <person name="Kolonay J.F."/>
            <person name="Haft D.H."/>
            <person name="Nelson W.C."/>
            <person name="Tallon L.J."/>
            <person name="Jones K.M."/>
            <person name="Ulrich L.E."/>
            <person name="Gonzalez J.M."/>
            <person name="Zhulin I.B."/>
            <person name="Robb F.T."/>
            <person name="Eisen J.A."/>
        </authorList>
    </citation>
    <scope>NUCLEOTIDE SEQUENCE [LARGE SCALE GENOMIC DNA]</scope>
    <source>
        <strain evidence="3">ATCC BAA-161 / DSM 6008 / Z-2901</strain>
    </source>
</reference>
<evidence type="ECO:0000259" key="1">
    <source>
        <dbReference type="Pfam" id="PF00483"/>
    </source>
</evidence>
<dbReference type="Pfam" id="PF00483">
    <property type="entry name" value="NTP_transferase"/>
    <property type="match status" value="1"/>
</dbReference>
<dbReference type="EMBL" id="CP000141">
    <property type="protein sequence ID" value="ABB15273.1"/>
    <property type="molecule type" value="Genomic_DNA"/>
</dbReference>
<dbReference type="CDD" id="cd04189">
    <property type="entry name" value="G1P_TT_long"/>
    <property type="match status" value="1"/>
</dbReference>
<dbReference type="STRING" id="246194.CHY_0976"/>
<dbReference type="OrthoDB" id="9803871at2"/>
<dbReference type="InParanoid" id="Q3ADG1"/>
<dbReference type="HOGENOM" id="CLU_029499_0_1_9"/>
<keyword evidence="2" id="KW-0548">Nucleotidyltransferase</keyword>
<feature type="domain" description="Nucleotidyl transferase" evidence="1">
    <location>
        <begin position="2"/>
        <end position="235"/>
    </location>
</feature>
<dbReference type="InterPro" id="IPR005908">
    <property type="entry name" value="G1P_thy_trans_l"/>
</dbReference>
<accession>Q3ADG1</accession>
<keyword evidence="3" id="KW-1185">Reference proteome</keyword>
<dbReference type="FunCoup" id="Q3ADG1">
    <property type="interactions" value="291"/>
</dbReference>
<dbReference type="RefSeq" id="WP_011343899.1">
    <property type="nucleotide sequence ID" value="NC_007503.1"/>
</dbReference>
<dbReference type="InterPro" id="IPR029044">
    <property type="entry name" value="Nucleotide-diphossugar_trans"/>
</dbReference>
<evidence type="ECO:0000313" key="2">
    <source>
        <dbReference type="EMBL" id="ABB15273.1"/>
    </source>
</evidence>
<sequence>MKALILSGGQGTRLRPLTYSIAKQLVPVANKPILHFVIEDIINAGITDIGVIIAPETGEEIKKSITNAGFPAKFTFILQEKPLGLAHAVKVAKDYLEDDDFIMYLGDNLINSGIKEFVEEYKENRYDATILLKEVQDPTRFGVAVVDENFKVQRLIEKPKEPPSNLALVGIYIFSPKIFSAIDRIKPSWRGELEITDAIQELINQGGMVKAHKITGWWLDTGKKDDLLEANRVVLDDLIQRDIRGKIDEQTKINGRVVIEGGAEIENSIIRGPAVIGKNTKVKNSFIGSYTSIGNNCLVENSAIEFSVILDHSEIIGVERLDESLIGRKTRVIKDGSVNKAVKLMIGDDAEVRL</sequence>
<name>Q3ADG1_CARHZ</name>
<dbReference type="Gene3D" id="2.160.10.10">
    <property type="entry name" value="Hexapeptide repeat proteins"/>
    <property type="match status" value="1"/>
</dbReference>
<dbReference type="Proteomes" id="UP000002706">
    <property type="component" value="Chromosome"/>
</dbReference>
<organism evidence="2 3">
    <name type="scientific">Carboxydothermus hydrogenoformans (strain ATCC BAA-161 / DSM 6008 / Z-2901)</name>
    <dbReference type="NCBI Taxonomy" id="246194"/>
    <lineage>
        <taxon>Bacteria</taxon>
        <taxon>Bacillati</taxon>
        <taxon>Bacillota</taxon>
        <taxon>Clostridia</taxon>
        <taxon>Thermoanaerobacterales</taxon>
        <taxon>Thermoanaerobacteraceae</taxon>
        <taxon>Carboxydothermus</taxon>
    </lineage>
</organism>
<dbReference type="GO" id="GO:0008879">
    <property type="term" value="F:glucose-1-phosphate thymidylyltransferase activity"/>
    <property type="evidence" value="ECO:0007669"/>
    <property type="project" value="UniProtKB-EC"/>
</dbReference>
<proteinExistence type="predicted"/>
<dbReference type="InterPro" id="IPR005835">
    <property type="entry name" value="NTP_transferase_dom"/>
</dbReference>
<dbReference type="SUPFAM" id="SSF53448">
    <property type="entry name" value="Nucleotide-diphospho-sugar transferases"/>
    <property type="match status" value="1"/>
</dbReference>
<protein>
    <submittedName>
        <fullName evidence="2">Glucose-1-phosphate thymidylyltransferase</fullName>
        <ecNumber evidence="2">2.7.7.24</ecNumber>
    </submittedName>
</protein>
<gene>
    <name evidence="2" type="ordered locus">CHY_0976</name>
</gene>
<dbReference type="AlphaFoldDB" id="Q3ADG1"/>
<keyword evidence="2" id="KW-0808">Transferase</keyword>
<dbReference type="eggNOG" id="COG1209">
    <property type="taxonomic scope" value="Bacteria"/>
</dbReference>
<dbReference type="Gene3D" id="3.90.550.10">
    <property type="entry name" value="Spore Coat Polysaccharide Biosynthesis Protein SpsA, Chain A"/>
    <property type="match status" value="1"/>
</dbReference>
<dbReference type="eggNOG" id="COG0663">
    <property type="taxonomic scope" value="Bacteria"/>
</dbReference>
<dbReference type="PANTHER" id="PTHR42883:SF2">
    <property type="entry name" value="THYMIDYLYLTRANSFERASE"/>
    <property type="match status" value="1"/>
</dbReference>
<dbReference type="KEGG" id="chy:CHY_0976"/>
<dbReference type="NCBIfam" id="TIGR01208">
    <property type="entry name" value="rmlA_long"/>
    <property type="match status" value="1"/>
</dbReference>
<dbReference type="PANTHER" id="PTHR42883">
    <property type="entry name" value="GLUCOSE-1-PHOSPHATE THYMIDYLTRANSFERASE"/>
    <property type="match status" value="1"/>
</dbReference>
<evidence type="ECO:0000313" key="3">
    <source>
        <dbReference type="Proteomes" id="UP000002706"/>
    </source>
</evidence>
<dbReference type="EC" id="2.7.7.24" evidence="2"/>